<dbReference type="InterPro" id="IPR050087">
    <property type="entry name" value="AON_synthase_class-II"/>
</dbReference>
<gene>
    <name evidence="12" type="primary">bioF</name>
    <name evidence="12" type="ORF">DBW69_02185</name>
</gene>
<feature type="domain" description="Aminotransferase class I/classII large" evidence="11">
    <location>
        <begin position="46"/>
        <end position="379"/>
    </location>
</feature>
<keyword evidence="5 10" id="KW-0808">Transferase</keyword>
<dbReference type="CDD" id="cd06454">
    <property type="entry name" value="KBL_like"/>
    <property type="match status" value="1"/>
</dbReference>
<keyword evidence="6" id="KW-0093">Biotin biosynthesis</keyword>
<dbReference type="InterPro" id="IPR004839">
    <property type="entry name" value="Aminotransferase_I/II_large"/>
</dbReference>
<comment type="function">
    <text evidence="10">Catalyzes the decarboxylative condensation of pimeloyl-[acyl-carrier protein] and L-alanine to produce 8-amino-7-oxononanoate (AON), [acyl-carrier protein], and carbon dioxide.</text>
</comment>
<dbReference type="PROSITE" id="PS00599">
    <property type="entry name" value="AA_TRANSFER_CLASS_2"/>
    <property type="match status" value="1"/>
</dbReference>
<reference evidence="12 13" key="1">
    <citation type="journal article" date="2018" name="Microbiome">
        <title>Fine metagenomic profile of the Mediterranean stratified and mixed water columns revealed by assembly and recruitment.</title>
        <authorList>
            <person name="Haro-Moreno J.M."/>
            <person name="Lopez-Perez M."/>
            <person name="De La Torre J.R."/>
            <person name="Picazo A."/>
            <person name="Camacho A."/>
            <person name="Rodriguez-Valera F."/>
        </authorList>
    </citation>
    <scope>NUCLEOTIDE SEQUENCE [LARGE SCALE GENOMIC DNA]</scope>
    <source>
        <strain evidence="12">MED-G55</strain>
    </source>
</reference>
<dbReference type="PANTHER" id="PTHR13693">
    <property type="entry name" value="CLASS II AMINOTRANSFERASE/8-AMINO-7-OXONONANOATE SYNTHASE"/>
    <property type="match status" value="1"/>
</dbReference>
<evidence type="ECO:0000256" key="8">
    <source>
        <dbReference type="ARBA" id="ARBA00047715"/>
    </source>
</evidence>
<dbReference type="Pfam" id="PF00155">
    <property type="entry name" value="Aminotran_1_2"/>
    <property type="match status" value="1"/>
</dbReference>
<organism evidence="12 13">
    <name type="scientific">PS1 clade bacterium</name>
    <dbReference type="NCBI Taxonomy" id="2175152"/>
    <lineage>
        <taxon>Bacteria</taxon>
        <taxon>Pseudomonadati</taxon>
        <taxon>Pseudomonadota</taxon>
        <taxon>Alphaproteobacteria</taxon>
        <taxon>PS1 clade</taxon>
    </lineage>
</organism>
<evidence type="ECO:0000256" key="9">
    <source>
        <dbReference type="PIRSR" id="PIRSR604723-51"/>
    </source>
</evidence>
<comment type="cofactor">
    <cofactor evidence="1 9 10">
        <name>pyridoxal 5'-phosphate</name>
        <dbReference type="ChEBI" id="CHEBI:597326"/>
    </cofactor>
</comment>
<evidence type="ECO:0000256" key="1">
    <source>
        <dbReference type="ARBA" id="ARBA00001933"/>
    </source>
</evidence>
<dbReference type="EC" id="2.3.1.47" evidence="10"/>
<comment type="similarity">
    <text evidence="3 10">Belongs to the class-II pyridoxal-phosphate-dependent aminotransferase family. BioF subfamily.</text>
</comment>
<dbReference type="Proteomes" id="UP000252132">
    <property type="component" value="Unassembled WGS sequence"/>
</dbReference>
<dbReference type="Gene3D" id="3.40.640.10">
    <property type="entry name" value="Type I PLP-dependent aspartate aminotransferase-like (Major domain)"/>
    <property type="match status" value="1"/>
</dbReference>
<comment type="caution">
    <text evidence="12">The sequence shown here is derived from an EMBL/GenBank/DDBJ whole genome shotgun (WGS) entry which is preliminary data.</text>
</comment>
<evidence type="ECO:0000259" key="11">
    <source>
        <dbReference type="Pfam" id="PF00155"/>
    </source>
</evidence>
<dbReference type="InterPro" id="IPR015422">
    <property type="entry name" value="PyrdxlP-dep_Trfase_small"/>
</dbReference>
<comment type="subunit">
    <text evidence="4 10">Homodimer.</text>
</comment>
<evidence type="ECO:0000313" key="13">
    <source>
        <dbReference type="Proteomes" id="UP000252132"/>
    </source>
</evidence>
<comment type="pathway">
    <text evidence="2 10">Cofactor biosynthesis; biotin biosynthesis.</text>
</comment>
<dbReference type="InterPro" id="IPR001917">
    <property type="entry name" value="Aminotrans_II_pyridoxalP_BS"/>
</dbReference>
<keyword evidence="12" id="KW-0012">Acyltransferase</keyword>
<comment type="catalytic activity">
    <reaction evidence="8 10">
        <text>6-carboxyhexanoyl-[ACP] + L-alanine + H(+) = (8S)-8-amino-7-oxononanoate + holo-[ACP] + CO2</text>
        <dbReference type="Rhea" id="RHEA:42288"/>
        <dbReference type="Rhea" id="RHEA-COMP:9685"/>
        <dbReference type="Rhea" id="RHEA-COMP:9955"/>
        <dbReference type="ChEBI" id="CHEBI:15378"/>
        <dbReference type="ChEBI" id="CHEBI:16526"/>
        <dbReference type="ChEBI" id="CHEBI:57972"/>
        <dbReference type="ChEBI" id="CHEBI:64479"/>
        <dbReference type="ChEBI" id="CHEBI:78846"/>
        <dbReference type="ChEBI" id="CHEBI:149468"/>
        <dbReference type="EC" id="2.3.1.47"/>
    </reaction>
</comment>
<protein>
    <recommendedName>
        <fullName evidence="10">8-amino-7-ketopelargonate synthase</fullName>
        <ecNumber evidence="10">2.3.1.47</ecNumber>
    </recommendedName>
</protein>
<dbReference type="AlphaFoldDB" id="A0A368E1J9"/>
<evidence type="ECO:0000256" key="6">
    <source>
        <dbReference type="ARBA" id="ARBA00022756"/>
    </source>
</evidence>
<evidence type="ECO:0000313" key="12">
    <source>
        <dbReference type="EMBL" id="RCL77967.1"/>
    </source>
</evidence>
<dbReference type="NCBIfam" id="TIGR00858">
    <property type="entry name" value="bioF"/>
    <property type="match status" value="1"/>
</dbReference>
<keyword evidence="7 9" id="KW-0663">Pyridoxal phosphate</keyword>
<dbReference type="GO" id="GO:0009102">
    <property type="term" value="P:biotin biosynthetic process"/>
    <property type="evidence" value="ECO:0007669"/>
    <property type="project" value="UniProtKB-UniRule"/>
</dbReference>
<evidence type="ECO:0000256" key="10">
    <source>
        <dbReference type="RuleBase" id="RU003693"/>
    </source>
</evidence>
<dbReference type="PANTHER" id="PTHR13693:SF100">
    <property type="entry name" value="8-AMINO-7-OXONONANOATE SYNTHASE"/>
    <property type="match status" value="1"/>
</dbReference>
<dbReference type="EMBL" id="QOQF01000004">
    <property type="protein sequence ID" value="RCL77967.1"/>
    <property type="molecule type" value="Genomic_DNA"/>
</dbReference>
<dbReference type="InterPro" id="IPR004723">
    <property type="entry name" value="AONS_Archaea/Proteobacteria"/>
</dbReference>
<name>A0A368E1J9_9PROT</name>
<dbReference type="InterPro" id="IPR015421">
    <property type="entry name" value="PyrdxlP-dep_Trfase_major"/>
</dbReference>
<evidence type="ECO:0000256" key="2">
    <source>
        <dbReference type="ARBA" id="ARBA00004746"/>
    </source>
</evidence>
<dbReference type="UniPathway" id="UPA00078"/>
<sequence length="391" mass="41968">MKTNQNSLDIFCAEKINTLEKGASFRTLKTTHRVADAKSRQAGKSLISFSCNDYLGLSHHPTILEKANEAARLYGAGAAASRLITGNYPLLENLEKKLAKLKNTQACLVFGSGFLANIGLIPSLAGADDLILVDELAHACLNSGARLSGAKIIRFKHNDCDDLENHLKAQRPSFSKCLILTDTVFSMDGDLAPLPTLRDVANRHNSWLITDDAHGIGVVGAGRGGGFAFDPPIEADVQMGTLSKALGSYGGYVCGSQKLIDLLVNRARSFVYSTGLPPMSTAAALTALEIIEQDPTLVDKPLAYAKRFCERVGLPAPQSPIVPVIFGDNDTVMAVSEKLADDGFLVSAIRPPTVPENTARLRIAFNACHKSSDIDRLADLVCEAKKEYGIE</sequence>
<dbReference type="InterPro" id="IPR015424">
    <property type="entry name" value="PyrdxlP-dep_Trfase"/>
</dbReference>
<evidence type="ECO:0000256" key="5">
    <source>
        <dbReference type="ARBA" id="ARBA00022679"/>
    </source>
</evidence>
<dbReference type="SUPFAM" id="SSF53383">
    <property type="entry name" value="PLP-dependent transferases"/>
    <property type="match status" value="1"/>
</dbReference>
<evidence type="ECO:0000256" key="3">
    <source>
        <dbReference type="ARBA" id="ARBA00010008"/>
    </source>
</evidence>
<accession>A0A368E1J9</accession>
<feature type="modified residue" description="N6-(pyridoxal phosphate)lysine" evidence="9">
    <location>
        <position position="244"/>
    </location>
</feature>
<evidence type="ECO:0000256" key="4">
    <source>
        <dbReference type="ARBA" id="ARBA00011738"/>
    </source>
</evidence>
<dbReference type="GO" id="GO:0030170">
    <property type="term" value="F:pyridoxal phosphate binding"/>
    <property type="evidence" value="ECO:0007669"/>
    <property type="project" value="InterPro"/>
</dbReference>
<dbReference type="GO" id="GO:0008710">
    <property type="term" value="F:8-amino-7-oxononanoate synthase activity"/>
    <property type="evidence" value="ECO:0007669"/>
    <property type="project" value="UniProtKB-UniRule"/>
</dbReference>
<evidence type="ECO:0000256" key="7">
    <source>
        <dbReference type="ARBA" id="ARBA00022898"/>
    </source>
</evidence>
<dbReference type="Gene3D" id="3.90.1150.10">
    <property type="entry name" value="Aspartate Aminotransferase, domain 1"/>
    <property type="match status" value="1"/>
</dbReference>
<proteinExistence type="inferred from homology"/>